<dbReference type="AlphaFoldDB" id="A0A8J2PUP8"/>
<reference evidence="2" key="1">
    <citation type="submission" date="2021-09" db="EMBL/GenBank/DDBJ databases">
        <authorList>
            <consortium name="Pathogen Informatics"/>
        </authorList>
    </citation>
    <scope>NUCLEOTIDE SEQUENCE</scope>
</reference>
<accession>A0A8J2PUP8</accession>
<dbReference type="OrthoDB" id="19938at2759"/>
<name>A0A8J2PUP8_9BILA</name>
<dbReference type="Pfam" id="PF22927">
    <property type="entry name" value="INT1_R3"/>
    <property type="match status" value="1"/>
</dbReference>
<feature type="domain" description="Integrator complex subunit 1 R3" evidence="1">
    <location>
        <begin position="117"/>
        <end position="267"/>
    </location>
</feature>
<evidence type="ECO:0000313" key="3">
    <source>
        <dbReference type="Proteomes" id="UP000746747"/>
    </source>
</evidence>
<dbReference type="Proteomes" id="UP000746747">
    <property type="component" value="Unassembled WGS sequence"/>
</dbReference>
<gene>
    <name evidence="2" type="ORF">CJOHNSTONI_LOCUS6409</name>
</gene>
<evidence type="ECO:0000313" key="2">
    <source>
        <dbReference type="EMBL" id="CAG9536498.1"/>
    </source>
</evidence>
<protein>
    <recommendedName>
        <fullName evidence="1">Integrator complex subunit 1 R3 domain-containing protein</fullName>
    </recommendedName>
</protein>
<dbReference type="InterPro" id="IPR053964">
    <property type="entry name" value="INT1_R3"/>
</dbReference>
<evidence type="ECO:0000259" key="1">
    <source>
        <dbReference type="Pfam" id="PF22927"/>
    </source>
</evidence>
<proteinExistence type="predicted"/>
<keyword evidence="3" id="KW-1185">Reference proteome</keyword>
<dbReference type="EMBL" id="CAKAEH010001458">
    <property type="protein sequence ID" value="CAG9536498.1"/>
    <property type="molecule type" value="Genomic_DNA"/>
</dbReference>
<organism evidence="2 3">
    <name type="scientific">Cercopithifilaria johnstoni</name>
    <dbReference type="NCBI Taxonomy" id="2874296"/>
    <lineage>
        <taxon>Eukaryota</taxon>
        <taxon>Metazoa</taxon>
        <taxon>Ecdysozoa</taxon>
        <taxon>Nematoda</taxon>
        <taxon>Chromadorea</taxon>
        <taxon>Rhabditida</taxon>
        <taxon>Spirurina</taxon>
        <taxon>Spiruromorpha</taxon>
        <taxon>Filarioidea</taxon>
        <taxon>Onchocercidae</taxon>
        <taxon>Cercopithifilaria</taxon>
    </lineage>
</organism>
<sequence length="288" mass="32475">MSVIRTVISAFRTSKTYVLSTDQCRVFIQYALAEMDCHSDDVITLLIKFLENNANIRRDLTQGMIAEISRVLISPDNIQRKHFAQQIADAFVKRFPDARLKNDAIVIKAYRSICVQDRTVHNAIVELFSAAATPACSMDHKISALAQIARSQPCVVLRHLPLLSACLASVAQLPARQLRTNSYQSLLQYIPKLLLDLAPQSFEEADRLQSIMQTFFTLFENVGCGRTWIPLAQVLQNMCVAYLELNAKSAKSYFLTQIEAIKQLCLCLKSPSSKILIDAIMYLNRVEE</sequence>
<comment type="caution">
    <text evidence="2">The sequence shown here is derived from an EMBL/GenBank/DDBJ whole genome shotgun (WGS) entry which is preliminary data.</text>
</comment>